<reference evidence="3 4" key="1">
    <citation type="journal article" date="2024" name="Plant J.">
        <title>Genome sequences and population genomics reveal climatic adaptation and genomic divergence between two closely related sweetgum species.</title>
        <authorList>
            <person name="Xu W.Q."/>
            <person name="Ren C.Q."/>
            <person name="Zhang X.Y."/>
            <person name="Comes H.P."/>
            <person name="Liu X.H."/>
            <person name="Li Y.G."/>
            <person name="Kettle C.J."/>
            <person name="Jalonen R."/>
            <person name="Gaisberger H."/>
            <person name="Ma Y.Z."/>
            <person name="Qiu Y.X."/>
        </authorList>
    </citation>
    <scope>NUCLEOTIDE SEQUENCE [LARGE SCALE GENOMIC DNA]</scope>
    <source>
        <strain evidence="3">Hangzhou</strain>
    </source>
</reference>
<comment type="caution">
    <text evidence="3">The sequence shown here is derived from an EMBL/GenBank/DDBJ whole genome shotgun (WGS) entry which is preliminary data.</text>
</comment>
<feature type="region of interest" description="Disordered" evidence="1">
    <location>
        <begin position="62"/>
        <end position="81"/>
    </location>
</feature>
<dbReference type="InterPro" id="IPR039607">
    <property type="entry name" value="VQ_8/17/18/20/21/25"/>
</dbReference>
<keyword evidence="4" id="KW-1185">Reference proteome</keyword>
<dbReference type="InterPro" id="IPR008889">
    <property type="entry name" value="VQ"/>
</dbReference>
<dbReference type="PANTHER" id="PTHR33143:SF3">
    <property type="entry name" value="VQ MOTIF-CONTAINING PROTEIN 17-RELATED"/>
    <property type="match status" value="1"/>
</dbReference>
<accession>A0AAP0RSC9</accession>
<evidence type="ECO:0000313" key="4">
    <source>
        <dbReference type="Proteomes" id="UP001415857"/>
    </source>
</evidence>
<protein>
    <recommendedName>
        <fullName evidence="2">VQ domain-containing protein</fullName>
    </recommendedName>
</protein>
<evidence type="ECO:0000313" key="3">
    <source>
        <dbReference type="EMBL" id="KAK9283408.1"/>
    </source>
</evidence>
<feature type="domain" description="VQ" evidence="2">
    <location>
        <begin position="38"/>
        <end position="63"/>
    </location>
</feature>
<dbReference type="GO" id="GO:0005634">
    <property type="term" value="C:nucleus"/>
    <property type="evidence" value="ECO:0007669"/>
    <property type="project" value="TreeGrafter"/>
</dbReference>
<sequence length="145" mass="16439">MEEMMKPNCSSSPFRPAAMHTDSHIISKFKPKVRIIHIFAPEIIKTDAANFRELVQRLTGKPSEQIEGSSRKKRTNVGSKSMKVLQHGFPTTCFVDGERIKEEEEEMASGFLDGFTDLDGFIQELTEFPSRSSSHMDDVFGEIRL</sequence>
<proteinExistence type="predicted"/>
<evidence type="ECO:0000256" key="1">
    <source>
        <dbReference type="SAM" id="MobiDB-lite"/>
    </source>
</evidence>
<dbReference type="Pfam" id="PF05678">
    <property type="entry name" value="VQ"/>
    <property type="match status" value="1"/>
</dbReference>
<dbReference type="PANTHER" id="PTHR33143">
    <property type="entry name" value="F16F4.1 PROTEIN-RELATED"/>
    <property type="match status" value="1"/>
</dbReference>
<gene>
    <name evidence="3" type="ORF">L1049_011650</name>
</gene>
<dbReference type="Proteomes" id="UP001415857">
    <property type="component" value="Unassembled WGS sequence"/>
</dbReference>
<organism evidence="3 4">
    <name type="scientific">Liquidambar formosana</name>
    <name type="common">Formosan gum</name>
    <dbReference type="NCBI Taxonomy" id="63359"/>
    <lineage>
        <taxon>Eukaryota</taxon>
        <taxon>Viridiplantae</taxon>
        <taxon>Streptophyta</taxon>
        <taxon>Embryophyta</taxon>
        <taxon>Tracheophyta</taxon>
        <taxon>Spermatophyta</taxon>
        <taxon>Magnoliopsida</taxon>
        <taxon>eudicotyledons</taxon>
        <taxon>Gunneridae</taxon>
        <taxon>Pentapetalae</taxon>
        <taxon>Saxifragales</taxon>
        <taxon>Altingiaceae</taxon>
        <taxon>Liquidambar</taxon>
    </lineage>
</organism>
<dbReference type="AlphaFoldDB" id="A0AAP0RSC9"/>
<name>A0AAP0RSC9_LIQFO</name>
<dbReference type="EMBL" id="JBBPBK010000006">
    <property type="protein sequence ID" value="KAK9283408.1"/>
    <property type="molecule type" value="Genomic_DNA"/>
</dbReference>
<evidence type="ECO:0000259" key="2">
    <source>
        <dbReference type="Pfam" id="PF05678"/>
    </source>
</evidence>